<dbReference type="OrthoDB" id="10053431at2759"/>
<sequence>MSQDDDVVNRKSLKRQKKEYKDEKKRVAAQLISALRDPTVVVMADFLKIRGNFRKWSRFFCVLKPGLLLIYKSKKIDKVRSNRKSNPYGFLMDSLLRVTFRQMFQHGHWVGTVLLNTCELIERPSKKDGFCFKLYQPLDQSIWATRGPLGESHGAVTFQPLPAAHLICRATNEQLNSTKPADDERSIEASICSPKDNDSDVDADIPDGPEMKTYSETEAEKHFAEENEPLDRTEDLLAI</sequence>
<dbReference type="Proteomes" id="UP000053766">
    <property type="component" value="Unassembled WGS sequence"/>
</dbReference>
<evidence type="ECO:0000313" key="2">
    <source>
        <dbReference type="EMBL" id="KJH41161.1"/>
    </source>
</evidence>
<evidence type="ECO:0000256" key="1">
    <source>
        <dbReference type="SAM" id="MobiDB-lite"/>
    </source>
</evidence>
<evidence type="ECO:0008006" key="4">
    <source>
        <dbReference type="Google" id="ProtNLM"/>
    </source>
</evidence>
<evidence type="ECO:0000313" key="3">
    <source>
        <dbReference type="Proteomes" id="UP000053766"/>
    </source>
</evidence>
<feature type="region of interest" description="Disordered" evidence="1">
    <location>
        <begin position="177"/>
        <end position="239"/>
    </location>
</feature>
<dbReference type="Gene3D" id="2.30.29.30">
    <property type="entry name" value="Pleckstrin-homology domain (PH domain)/Phosphotyrosine-binding domain (PTB)"/>
    <property type="match status" value="1"/>
</dbReference>
<dbReference type="InterPro" id="IPR011993">
    <property type="entry name" value="PH-like_dom_sf"/>
</dbReference>
<dbReference type="AlphaFoldDB" id="A0A0D8XFC9"/>
<protein>
    <recommendedName>
        <fullName evidence="4">PH domain-containing protein</fullName>
    </recommendedName>
</protein>
<name>A0A0D8XFC9_DICVI</name>
<accession>A0A0D8XFC9</accession>
<organism evidence="2 3">
    <name type="scientific">Dictyocaulus viviparus</name>
    <name type="common">Bovine lungworm</name>
    <dbReference type="NCBI Taxonomy" id="29172"/>
    <lineage>
        <taxon>Eukaryota</taxon>
        <taxon>Metazoa</taxon>
        <taxon>Ecdysozoa</taxon>
        <taxon>Nematoda</taxon>
        <taxon>Chromadorea</taxon>
        <taxon>Rhabditida</taxon>
        <taxon>Rhabditina</taxon>
        <taxon>Rhabditomorpha</taxon>
        <taxon>Strongyloidea</taxon>
        <taxon>Metastrongylidae</taxon>
        <taxon>Dictyocaulus</taxon>
    </lineage>
</organism>
<feature type="compositionally biased region" description="Basic and acidic residues" evidence="1">
    <location>
        <begin position="209"/>
        <end position="239"/>
    </location>
</feature>
<reference evidence="2 3" key="1">
    <citation type="submission" date="2013-11" db="EMBL/GenBank/DDBJ databases">
        <title>Draft genome of the bovine lungworm Dictyocaulus viviparus.</title>
        <authorList>
            <person name="Mitreva M."/>
        </authorList>
    </citation>
    <scope>NUCLEOTIDE SEQUENCE [LARGE SCALE GENOMIC DNA]</scope>
    <source>
        <strain evidence="2 3">HannoverDv2000</strain>
    </source>
</reference>
<gene>
    <name evidence="2" type="ORF">DICVIV_12870</name>
</gene>
<dbReference type="EMBL" id="KN716889">
    <property type="protein sequence ID" value="KJH41161.1"/>
    <property type="molecule type" value="Genomic_DNA"/>
</dbReference>
<dbReference type="SUPFAM" id="SSF50729">
    <property type="entry name" value="PH domain-like"/>
    <property type="match status" value="1"/>
</dbReference>
<dbReference type="STRING" id="29172.A0A0D8XFC9"/>
<reference evidence="3" key="2">
    <citation type="journal article" date="2016" name="Sci. Rep.">
        <title>Dictyocaulus viviparus genome, variome and transcriptome elucidate lungworm biology and support future intervention.</title>
        <authorList>
            <person name="McNulty S.N."/>
            <person name="Strube C."/>
            <person name="Rosa B.A."/>
            <person name="Martin J.C."/>
            <person name="Tyagi R."/>
            <person name="Choi Y.J."/>
            <person name="Wang Q."/>
            <person name="Hallsworth Pepin K."/>
            <person name="Zhang X."/>
            <person name="Ozersky P."/>
            <person name="Wilson R.K."/>
            <person name="Sternberg P.W."/>
            <person name="Gasser R.B."/>
            <person name="Mitreva M."/>
        </authorList>
    </citation>
    <scope>NUCLEOTIDE SEQUENCE [LARGE SCALE GENOMIC DNA]</scope>
    <source>
        <strain evidence="3">HannoverDv2000</strain>
    </source>
</reference>
<keyword evidence="3" id="KW-1185">Reference proteome</keyword>
<proteinExistence type="predicted"/>